<reference evidence="2" key="1">
    <citation type="submission" date="2012-08" db="EMBL/GenBank/DDBJ databases">
        <title>The Genome Sequence of Wuchereria bancrofti.</title>
        <authorList>
            <person name="Nutman T.B."/>
            <person name="Fink D.L."/>
            <person name="Russ C."/>
            <person name="Young S."/>
            <person name="Zeng Q."/>
            <person name="Koehrsen M."/>
            <person name="Alvarado L."/>
            <person name="Berlin A."/>
            <person name="Chapman S.B."/>
            <person name="Chen Z."/>
            <person name="Freedman E."/>
            <person name="Gellesch M."/>
            <person name="Goldberg J."/>
            <person name="Griggs A."/>
            <person name="Gujja S."/>
            <person name="Heilman E.R."/>
            <person name="Heiman D."/>
            <person name="Hepburn T."/>
            <person name="Howarth C."/>
            <person name="Jen D."/>
            <person name="Larson L."/>
            <person name="Lewis B."/>
            <person name="Mehta T."/>
            <person name="Park D."/>
            <person name="Pearson M."/>
            <person name="Roberts A."/>
            <person name="Saif S."/>
            <person name="Shea T."/>
            <person name="Shenoy N."/>
            <person name="Sisk P."/>
            <person name="Stolte C."/>
            <person name="Sykes S."/>
            <person name="Walk T."/>
            <person name="White J."/>
            <person name="Yandava C."/>
            <person name="Haas B."/>
            <person name="Henn M.R."/>
            <person name="Nusbaum C."/>
            <person name="Birren B."/>
        </authorList>
    </citation>
    <scope>NUCLEOTIDE SEQUENCE [LARGE SCALE GENOMIC DNA]</scope>
    <source>
        <strain evidence="2">NA</strain>
    </source>
</reference>
<proteinExistence type="predicted"/>
<evidence type="ECO:0000313" key="1">
    <source>
        <dbReference type="EMBL" id="EJW73313.1"/>
    </source>
</evidence>
<comment type="caution">
    <text evidence="1">The sequence shown here is derived from an EMBL/GenBank/DDBJ whole genome shotgun (WGS) entry which is preliminary data.</text>
</comment>
<name>J9DUH0_WUCBA</name>
<sequence length="64" mass="7526">MFAQFHSRLPTPALALKSPRIMIFVTFRAKVSVEYYDFALQNHPKADMLKRMASRLLCNGRRRK</sequence>
<dbReference type="EMBL" id="ADBV01014306">
    <property type="protein sequence ID" value="EJW73313.1"/>
    <property type="molecule type" value="Genomic_DNA"/>
</dbReference>
<protein>
    <submittedName>
        <fullName evidence="1">Uncharacterized protein</fullName>
    </submittedName>
</protein>
<gene>
    <name evidence="1" type="ORF">WUBG_15781</name>
</gene>
<evidence type="ECO:0000313" key="2">
    <source>
        <dbReference type="Proteomes" id="UP000004810"/>
    </source>
</evidence>
<organism evidence="1 2">
    <name type="scientific">Wuchereria bancrofti</name>
    <dbReference type="NCBI Taxonomy" id="6293"/>
    <lineage>
        <taxon>Eukaryota</taxon>
        <taxon>Metazoa</taxon>
        <taxon>Ecdysozoa</taxon>
        <taxon>Nematoda</taxon>
        <taxon>Chromadorea</taxon>
        <taxon>Rhabditida</taxon>
        <taxon>Spirurina</taxon>
        <taxon>Spiruromorpha</taxon>
        <taxon>Filarioidea</taxon>
        <taxon>Onchocercidae</taxon>
        <taxon>Wuchereria</taxon>
    </lineage>
</organism>
<dbReference type="Proteomes" id="UP000004810">
    <property type="component" value="Unassembled WGS sequence"/>
</dbReference>
<accession>J9DUH0</accession>
<feature type="non-terminal residue" evidence="1">
    <location>
        <position position="64"/>
    </location>
</feature>
<dbReference type="AlphaFoldDB" id="J9DUH0"/>